<name>A0A3Q0JHG1_DIACI</name>
<protein>
    <submittedName>
        <fullName evidence="4">Uncharacterized protein LOC103520889</fullName>
    </submittedName>
</protein>
<dbReference type="RefSeq" id="XP_026687824.1">
    <property type="nucleotide sequence ID" value="XM_026832023.1"/>
</dbReference>
<dbReference type="InterPro" id="IPR001007">
    <property type="entry name" value="VWF_dom"/>
</dbReference>
<dbReference type="Proteomes" id="UP000079169">
    <property type="component" value="Unplaced"/>
</dbReference>
<gene>
    <name evidence="4" type="primary">LOC103520889</name>
</gene>
<reference evidence="4" key="1">
    <citation type="submission" date="2025-08" db="UniProtKB">
        <authorList>
            <consortium name="RefSeq"/>
        </authorList>
    </citation>
    <scope>IDENTIFICATION</scope>
</reference>
<keyword evidence="3" id="KW-1185">Reference proteome</keyword>
<dbReference type="GeneID" id="103520889"/>
<evidence type="ECO:0000313" key="4">
    <source>
        <dbReference type="RefSeq" id="XP_026687824.1"/>
    </source>
</evidence>
<evidence type="ECO:0000259" key="2">
    <source>
        <dbReference type="PROSITE" id="PS50184"/>
    </source>
</evidence>
<accession>A0A3Q0JHG1</accession>
<feature type="domain" description="VWFC" evidence="2">
    <location>
        <begin position="169"/>
        <end position="246"/>
    </location>
</feature>
<feature type="chain" id="PRO_5018267237" evidence="1">
    <location>
        <begin position="23"/>
        <end position="396"/>
    </location>
</feature>
<keyword evidence="1" id="KW-0732">Signal</keyword>
<proteinExistence type="predicted"/>
<organism evidence="3 4">
    <name type="scientific">Diaphorina citri</name>
    <name type="common">Asian citrus psyllid</name>
    <dbReference type="NCBI Taxonomy" id="121845"/>
    <lineage>
        <taxon>Eukaryota</taxon>
        <taxon>Metazoa</taxon>
        <taxon>Ecdysozoa</taxon>
        <taxon>Arthropoda</taxon>
        <taxon>Hexapoda</taxon>
        <taxon>Insecta</taxon>
        <taxon>Pterygota</taxon>
        <taxon>Neoptera</taxon>
        <taxon>Paraneoptera</taxon>
        <taxon>Hemiptera</taxon>
        <taxon>Sternorrhyncha</taxon>
        <taxon>Psylloidea</taxon>
        <taxon>Psyllidae</taxon>
        <taxon>Diaphorininae</taxon>
        <taxon>Diaphorina</taxon>
    </lineage>
</organism>
<dbReference type="PaxDb" id="121845-A0A3Q0JHG1"/>
<evidence type="ECO:0000256" key="1">
    <source>
        <dbReference type="SAM" id="SignalP"/>
    </source>
</evidence>
<evidence type="ECO:0000313" key="3">
    <source>
        <dbReference type="Proteomes" id="UP000079169"/>
    </source>
</evidence>
<feature type="signal peptide" evidence="1">
    <location>
        <begin position="1"/>
        <end position="22"/>
    </location>
</feature>
<dbReference type="AlphaFoldDB" id="A0A3Q0JHG1"/>
<dbReference type="PROSITE" id="PS50184">
    <property type="entry name" value="VWFC_2"/>
    <property type="match status" value="1"/>
</dbReference>
<dbReference type="STRING" id="121845.A0A3Q0JHG1"/>
<dbReference type="KEGG" id="dci:103520889"/>
<sequence length="396" mass="42400">MFSTLTLFGVLTVTFAVTNVRGECPSDTGILRLYKELGCKPVKSDAEKCATAFSCPSQIQTASKTCSVKGKTYKSGEKIPASKGSCVAECRCTEAWPNMDRSSIVCAHIDCPEFLGEPIMDGCVRQYSLDECCSVGVKCPALEEAKSQNKTTAGNTPASTSVVAKSSGFMCNVSGVQYPEGAVFYPDTPACTHCICTKDYTGSNTGPYCREISCDIELHYGSDLQEGCTPVYFGDDGCCPIQFRCPSIEDTVLKSAKESGKKIEGKEGQCTFGNLTLSIGDKLSPAEYEECVDCTCEIPPYVTSFTSSGSCVILPVGYSGSTVKVGKPKWHASIEDTVLKSAKESEKKIEGKEGQCTFGNLTLSIGDKLSPAEYEECVDCTCEIPPYVSCTKLPNC</sequence>